<sequence length="73" mass="8081">MQRYPYPSRPSLSCVRTPHLVLRAQHGHKLCLTVISLVHVCTKMACSKNHRPTLSITTRLGLSAQSANIMPGD</sequence>
<gene>
    <name evidence="1" type="ORF">B0H17DRAFT_1188017</name>
</gene>
<name>A0AAD7BNX9_MYCRO</name>
<proteinExistence type="predicted"/>
<dbReference type="AlphaFoldDB" id="A0AAD7BNX9"/>
<evidence type="ECO:0000313" key="1">
    <source>
        <dbReference type="EMBL" id="KAJ7626716.1"/>
    </source>
</evidence>
<evidence type="ECO:0000313" key="2">
    <source>
        <dbReference type="Proteomes" id="UP001221757"/>
    </source>
</evidence>
<dbReference type="EMBL" id="JARKIE010000576">
    <property type="protein sequence ID" value="KAJ7626716.1"/>
    <property type="molecule type" value="Genomic_DNA"/>
</dbReference>
<protein>
    <submittedName>
        <fullName evidence="1">Uncharacterized protein</fullName>
    </submittedName>
</protein>
<comment type="caution">
    <text evidence="1">The sequence shown here is derived from an EMBL/GenBank/DDBJ whole genome shotgun (WGS) entry which is preliminary data.</text>
</comment>
<reference evidence="1" key="1">
    <citation type="submission" date="2023-03" db="EMBL/GenBank/DDBJ databases">
        <title>Massive genome expansion in bonnet fungi (Mycena s.s.) driven by repeated elements and novel gene families across ecological guilds.</title>
        <authorList>
            <consortium name="Lawrence Berkeley National Laboratory"/>
            <person name="Harder C.B."/>
            <person name="Miyauchi S."/>
            <person name="Viragh M."/>
            <person name="Kuo A."/>
            <person name="Thoen E."/>
            <person name="Andreopoulos B."/>
            <person name="Lu D."/>
            <person name="Skrede I."/>
            <person name="Drula E."/>
            <person name="Henrissat B."/>
            <person name="Morin E."/>
            <person name="Kohler A."/>
            <person name="Barry K."/>
            <person name="LaButti K."/>
            <person name="Morin E."/>
            <person name="Salamov A."/>
            <person name="Lipzen A."/>
            <person name="Mereny Z."/>
            <person name="Hegedus B."/>
            <person name="Baldrian P."/>
            <person name="Stursova M."/>
            <person name="Weitz H."/>
            <person name="Taylor A."/>
            <person name="Grigoriev I.V."/>
            <person name="Nagy L.G."/>
            <person name="Martin F."/>
            <person name="Kauserud H."/>
        </authorList>
    </citation>
    <scope>NUCLEOTIDE SEQUENCE</scope>
    <source>
        <strain evidence="1">CBHHK067</strain>
    </source>
</reference>
<organism evidence="1 2">
    <name type="scientific">Mycena rosella</name>
    <name type="common">Pink bonnet</name>
    <name type="synonym">Agaricus rosellus</name>
    <dbReference type="NCBI Taxonomy" id="1033263"/>
    <lineage>
        <taxon>Eukaryota</taxon>
        <taxon>Fungi</taxon>
        <taxon>Dikarya</taxon>
        <taxon>Basidiomycota</taxon>
        <taxon>Agaricomycotina</taxon>
        <taxon>Agaricomycetes</taxon>
        <taxon>Agaricomycetidae</taxon>
        <taxon>Agaricales</taxon>
        <taxon>Marasmiineae</taxon>
        <taxon>Mycenaceae</taxon>
        <taxon>Mycena</taxon>
    </lineage>
</organism>
<keyword evidence="2" id="KW-1185">Reference proteome</keyword>
<accession>A0AAD7BNX9</accession>
<dbReference type="Proteomes" id="UP001221757">
    <property type="component" value="Unassembled WGS sequence"/>
</dbReference>